<dbReference type="Proteomes" id="UP000547973">
    <property type="component" value="Unassembled WGS sequence"/>
</dbReference>
<protein>
    <submittedName>
        <fullName evidence="2">Ribonuclease BN (tRNA processing enzyme)</fullName>
    </submittedName>
</protein>
<evidence type="ECO:0000259" key="1">
    <source>
        <dbReference type="Pfam" id="PF12706"/>
    </source>
</evidence>
<organism evidence="2 3">
    <name type="scientific">Demequina lutea</name>
    <dbReference type="NCBI Taxonomy" id="431489"/>
    <lineage>
        <taxon>Bacteria</taxon>
        <taxon>Bacillati</taxon>
        <taxon>Actinomycetota</taxon>
        <taxon>Actinomycetes</taxon>
        <taxon>Micrococcales</taxon>
        <taxon>Demequinaceae</taxon>
        <taxon>Demequina</taxon>
    </lineage>
</organism>
<dbReference type="AlphaFoldDB" id="A0A7Z0CKR9"/>
<gene>
    <name evidence="2" type="ORF">BKA03_002134</name>
</gene>
<evidence type="ECO:0000313" key="3">
    <source>
        <dbReference type="Proteomes" id="UP000547973"/>
    </source>
</evidence>
<dbReference type="GO" id="GO:0042781">
    <property type="term" value="F:3'-tRNA processing endoribonuclease activity"/>
    <property type="evidence" value="ECO:0007669"/>
    <property type="project" value="TreeGrafter"/>
</dbReference>
<dbReference type="Gene3D" id="3.60.15.10">
    <property type="entry name" value="Ribonuclease Z/Hydroxyacylglutathione hydrolase-like"/>
    <property type="match status" value="1"/>
</dbReference>
<dbReference type="InterPro" id="IPR036866">
    <property type="entry name" value="RibonucZ/Hydroxyglut_hydro"/>
</dbReference>
<dbReference type="PANTHER" id="PTHR46018:SF4">
    <property type="entry name" value="METALLO-HYDROLASE YHFI-RELATED"/>
    <property type="match status" value="1"/>
</dbReference>
<feature type="domain" description="Metallo-beta-lactamase" evidence="1">
    <location>
        <begin position="36"/>
        <end position="226"/>
    </location>
</feature>
<dbReference type="CDD" id="cd07716">
    <property type="entry name" value="RNaseZ_short-form-like_MBL-fold"/>
    <property type="match status" value="1"/>
</dbReference>
<name>A0A7Z0CKR9_9MICO</name>
<dbReference type="Pfam" id="PF12706">
    <property type="entry name" value="Lactamase_B_2"/>
    <property type="match status" value="1"/>
</dbReference>
<dbReference type="OrthoDB" id="9800940at2"/>
<evidence type="ECO:0000313" key="2">
    <source>
        <dbReference type="EMBL" id="NYI42015.1"/>
    </source>
</evidence>
<dbReference type="PANTHER" id="PTHR46018">
    <property type="entry name" value="ZINC PHOSPHODIESTERASE ELAC PROTEIN 1"/>
    <property type="match status" value="1"/>
</dbReference>
<keyword evidence="3" id="KW-1185">Reference proteome</keyword>
<dbReference type="RefSeq" id="WP_062075985.1">
    <property type="nucleotide sequence ID" value="NZ_BBRC01000015.1"/>
</dbReference>
<reference evidence="2 3" key="1">
    <citation type="submission" date="2020-07" db="EMBL/GenBank/DDBJ databases">
        <title>Sequencing the genomes of 1000 actinobacteria strains.</title>
        <authorList>
            <person name="Klenk H.-P."/>
        </authorList>
    </citation>
    <scope>NUCLEOTIDE SEQUENCE [LARGE SCALE GENOMIC DNA]</scope>
    <source>
        <strain evidence="2 3">DSM 19970</strain>
    </source>
</reference>
<comment type="caution">
    <text evidence="2">The sequence shown here is derived from an EMBL/GenBank/DDBJ whole genome shotgun (WGS) entry which is preliminary data.</text>
</comment>
<dbReference type="InterPro" id="IPR001279">
    <property type="entry name" value="Metallo-B-lactamas"/>
</dbReference>
<dbReference type="EMBL" id="JACBZO010000001">
    <property type="protein sequence ID" value="NYI42015.1"/>
    <property type="molecule type" value="Genomic_DNA"/>
</dbReference>
<accession>A0A7Z0CKR9</accession>
<proteinExistence type="predicted"/>
<dbReference type="SUPFAM" id="SSF56281">
    <property type="entry name" value="Metallo-hydrolase/oxidoreductase"/>
    <property type="match status" value="1"/>
</dbReference>
<sequence length="258" mass="26569">MRLTVIGCAGSVAGPDNPASSYLLDAEADGRTWRLLLDLGSGAIGPLQAVLDPATLDGILISHGHPDHCADLASLSVLLRYGPSSGTGLAPIPLWGPDGIDERVRQVEGASDDAGLAPFAWRALAPGETRSLGPFTVTAARAWHPVPALAYRIEGPSESGGAATVVFTGDTDLCDDIVAIAADADVLLAEAGWADRAENPIGIHLTGAQAGELARRARAKRLVVTHVASWVDPTATLAQARAEHPHAVLAAPGVVFDI</sequence>